<feature type="transmembrane region" description="Helical" evidence="1">
    <location>
        <begin position="16"/>
        <end position="34"/>
    </location>
</feature>
<dbReference type="InterPro" id="IPR032299">
    <property type="entry name" value="DUF4843"/>
</dbReference>
<dbReference type="EMBL" id="QSCR01000025">
    <property type="protein sequence ID" value="RGY15224.1"/>
    <property type="molecule type" value="Genomic_DNA"/>
</dbReference>
<comment type="caution">
    <text evidence="2">The sequence shown here is derived from an EMBL/GenBank/DDBJ whole genome shotgun (WGS) entry which is preliminary data.</text>
</comment>
<reference evidence="2 3" key="1">
    <citation type="submission" date="2018-08" db="EMBL/GenBank/DDBJ databases">
        <title>A genome reference for cultivated species of the human gut microbiota.</title>
        <authorList>
            <person name="Zou Y."/>
            <person name="Xue W."/>
            <person name="Luo G."/>
        </authorList>
    </citation>
    <scope>NUCLEOTIDE SEQUENCE [LARGE SCALE GENOMIC DNA]</scope>
    <source>
        <strain evidence="2 3">OF02-7</strain>
    </source>
</reference>
<keyword evidence="1" id="KW-0812">Transmembrane</keyword>
<keyword evidence="1" id="KW-0472">Membrane</keyword>
<sequence>MNLEDEIVNKKHMRKITYIIISCLFVLFGTGLTSCNEQDYKLFDSSRTGIYFTEDSVVYSFGVTKLEVTSHEMELPVKIMGAPVKEERSFKVEVVTDKTTAKAGEHYIMPTELIIKADSVNGVLPVTVLREDLGSDTYWQVAFRLVSTDDFEPENEILTVAIASFNNIVEPPQWKDWQGNLTWPNYKLGVWDPVKWVKFMEYFRAMEQSAPATYKGMVEMYGPDLEKVQYGWMDEYNYAATKYILIPMYDFFEANPELLESGRNDIPKPY</sequence>
<accession>A0A413ILB4</accession>
<keyword evidence="1" id="KW-1133">Transmembrane helix</keyword>
<evidence type="ECO:0000313" key="3">
    <source>
        <dbReference type="Proteomes" id="UP000286063"/>
    </source>
</evidence>
<dbReference type="AlphaFoldDB" id="A0A413ILB4"/>
<name>A0A413ILB4_9BACT</name>
<evidence type="ECO:0000313" key="2">
    <source>
        <dbReference type="EMBL" id="RGY15224.1"/>
    </source>
</evidence>
<evidence type="ECO:0000256" key="1">
    <source>
        <dbReference type="SAM" id="Phobius"/>
    </source>
</evidence>
<dbReference type="Proteomes" id="UP000286063">
    <property type="component" value="Unassembled WGS sequence"/>
</dbReference>
<dbReference type="Pfam" id="PF16132">
    <property type="entry name" value="DUF4843"/>
    <property type="match status" value="1"/>
</dbReference>
<proteinExistence type="predicted"/>
<gene>
    <name evidence="2" type="ORF">DXA50_13440</name>
</gene>
<protein>
    <submittedName>
        <fullName evidence="2">DUF4843 domain-containing protein</fullName>
    </submittedName>
</protein>
<organism evidence="2 3">
    <name type="scientific">Butyricimonas virosa</name>
    <dbReference type="NCBI Taxonomy" id="544645"/>
    <lineage>
        <taxon>Bacteria</taxon>
        <taxon>Pseudomonadati</taxon>
        <taxon>Bacteroidota</taxon>
        <taxon>Bacteroidia</taxon>
        <taxon>Bacteroidales</taxon>
        <taxon>Odoribacteraceae</taxon>
        <taxon>Butyricimonas</taxon>
    </lineage>
</organism>